<dbReference type="STRING" id="56857.A0A200QHU0"/>
<feature type="domain" description="Syntaxin 6/10/61 N-terminal" evidence="3">
    <location>
        <begin position="11"/>
        <end position="113"/>
    </location>
</feature>
<dbReference type="OrthoDB" id="737588at2759"/>
<evidence type="ECO:0000313" key="4">
    <source>
        <dbReference type="EMBL" id="OVA09989.1"/>
    </source>
</evidence>
<dbReference type="EMBL" id="MVGT01002043">
    <property type="protein sequence ID" value="OVA09989.1"/>
    <property type="molecule type" value="Genomic_DNA"/>
</dbReference>
<dbReference type="SUPFAM" id="SSF47661">
    <property type="entry name" value="t-snare proteins"/>
    <property type="match status" value="1"/>
</dbReference>
<protein>
    <submittedName>
        <fullName evidence="4">Syntaxin 6</fullName>
    </submittedName>
</protein>
<dbReference type="GO" id="GO:0012505">
    <property type="term" value="C:endomembrane system"/>
    <property type="evidence" value="ECO:0007669"/>
    <property type="project" value="UniProtKB-SubCell"/>
</dbReference>
<dbReference type="OMA" id="DPMRNTE"/>
<dbReference type="PANTHER" id="PTHR34949:SF2">
    <property type="entry name" value="OS05G0443700 PROTEIN"/>
    <property type="match status" value="1"/>
</dbReference>
<dbReference type="InParanoid" id="A0A200QHU0"/>
<evidence type="ECO:0000256" key="1">
    <source>
        <dbReference type="ARBA" id="ARBA00022927"/>
    </source>
</evidence>
<sequence>MTTSIREWESDPLFSAAEVVQDSADRMDSIYRIMLHEQSLVHEDAADPKLHSSIDYHRRDLVTALGTTKWQLEDFERAVNLSAISDGSRMREDAISRHKQFIRAIQEHISHVEKSLDDPSAGEVANNKQWVNLDEQDRDGLALFLSGGNSIDHRVLYDSENSSIMRRFLDSTTASGFDDNSDEIIELKSEENEDNKMNGVMHIDRGFDSVKENKLRKVGSNYSTRFGHEASVSIQEGLGDEVGGGVNWDLEGCDSNAKSFFSKSKLRGSRWLDILEFFSKFWSIYGSKMTRSFTKRRKDGEVRDGFDQRPSSSYASYMDICQAEQGQHAWMGLASGYGGCRALYSNVLRNTMKSCSWFGICKGRFTRYPPTSVFLNVGLFSSILSGYRSSETNIGYLSPESENQPAARAYLSIFQGQEGASFALPGSVWKCAYIHAVSFLYLDITLPGKLMHLRKTSLVRVAVRHAPVADGEIEVAGGGIPFSGRW</sequence>
<keyword evidence="1" id="KW-0813">Transport</keyword>
<name>A0A200QHU0_MACCD</name>
<dbReference type="GO" id="GO:0016020">
    <property type="term" value="C:membrane"/>
    <property type="evidence" value="ECO:0007669"/>
    <property type="project" value="InterPro"/>
</dbReference>
<evidence type="ECO:0000259" key="3">
    <source>
        <dbReference type="Pfam" id="PF09177"/>
    </source>
</evidence>
<comment type="subcellular location">
    <subcellularLocation>
        <location evidence="2">Endomembrane system</location>
        <topology evidence="2">Single-pass type IV membrane protein</topology>
    </subcellularLocation>
</comment>
<reference evidence="4 5" key="1">
    <citation type="journal article" date="2017" name="Mol. Plant">
        <title>The Genome of Medicinal Plant Macleaya cordata Provides New Insights into Benzylisoquinoline Alkaloids Metabolism.</title>
        <authorList>
            <person name="Liu X."/>
            <person name="Liu Y."/>
            <person name="Huang P."/>
            <person name="Ma Y."/>
            <person name="Qing Z."/>
            <person name="Tang Q."/>
            <person name="Cao H."/>
            <person name="Cheng P."/>
            <person name="Zheng Y."/>
            <person name="Yuan Z."/>
            <person name="Zhou Y."/>
            <person name="Liu J."/>
            <person name="Tang Z."/>
            <person name="Zhuo Y."/>
            <person name="Zhang Y."/>
            <person name="Yu L."/>
            <person name="Huang J."/>
            <person name="Yang P."/>
            <person name="Peng Q."/>
            <person name="Zhang J."/>
            <person name="Jiang W."/>
            <person name="Zhang Z."/>
            <person name="Lin K."/>
            <person name="Ro D.K."/>
            <person name="Chen X."/>
            <person name="Xiong X."/>
            <person name="Shang Y."/>
            <person name="Huang S."/>
            <person name="Zeng J."/>
        </authorList>
    </citation>
    <scope>NUCLEOTIDE SEQUENCE [LARGE SCALE GENOMIC DNA]</scope>
    <source>
        <strain evidence="5">cv. BLH2017</strain>
        <tissue evidence="4">Root</tissue>
    </source>
</reference>
<proteinExistence type="predicted"/>
<keyword evidence="5" id="KW-1185">Reference proteome</keyword>
<accession>A0A200QHU0</accession>
<dbReference type="PANTHER" id="PTHR34949">
    <property type="entry name" value="OS05G0443700 PROTEIN"/>
    <property type="match status" value="1"/>
</dbReference>
<keyword evidence="1" id="KW-0653">Protein transport</keyword>
<evidence type="ECO:0000313" key="5">
    <source>
        <dbReference type="Proteomes" id="UP000195402"/>
    </source>
</evidence>
<dbReference type="InterPro" id="IPR010989">
    <property type="entry name" value="SNARE"/>
</dbReference>
<dbReference type="Gene3D" id="1.20.58.90">
    <property type="match status" value="1"/>
</dbReference>
<dbReference type="Pfam" id="PF09177">
    <property type="entry name" value="STX6_10_61_N"/>
    <property type="match status" value="1"/>
</dbReference>
<organism evidence="4 5">
    <name type="scientific">Macleaya cordata</name>
    <name type="common">Five-seeded plume-poppy</name>
    <name type="synonym">Bocconia cordata</name>
    <dbReference type="NCBI Taxonomy" id="56857"/>
    <lineage>
        <taxon>Eukaryota</taxon>
        <taxon>Viridiplantae</taxon>
        <taxon>Streptophyta</taxon>
        <taxon>Embryophyta</taxon>
        <taxon>Tracheophyta</taxon>
        <taxon>Spermatophyta</taxon>
        <taxon>Magnoliopsida</taxon>
        <taxon>Ranunculales</taxon>
        <taxon>Papaveraceae</taxon>
        <taxon>Papaveroideae</taxon>
        <taxon>Macleaya</taxon>
    </lineage>
</organism>
<dbReference type="Proteomes" id="UP000195402">
    <property type="component" value="Unassembled WGS sequence"/>
</dbReference>
<evidence type="ECO:0000256" key="2">
    <source>
        <dbReference type="ARBA" id="ARBA00046280"/>
    </source>
</evidence>
<dbReference type="GO" id="GO:0015031">
    <property type="term" value="P:protein transport"/>
    <property type="evidence" value="ECO:0007669"/>
    <property type="project" value="UniProtKB-KW"/>
</dbReference>
<comment type="caution">
    <text evidence="4">The sequence shown here is derived from an EMBL/GenBank/DDBJ whole genome shotgun (WGS) entry which is preliminary data.</text>
</comment>
<dbReference type="GO" id="GO:0048193">
    <property type="term" value="P:Golgi vesicle transport"/>
    <property type="evidence" value="ECO:0007669"/>
    <property type="project" value="InterPro"/>
</dbReference>
<gene>
    <name evidence="4" type="ORF">BVC80_1751g156</name>
</gene>
<dbReference type="InterPro" id="IPR015260">
    <property type="entry name" value="Syntaxin-6/10/61_N"/>
</dbReference>
<dbReference type="CDD" id="cd21442">
    <property type="entry name" value="SNARE_NTD_STX6-like"/>
    <property type="match status" value="1"/>
</dbReference>
<dbReference type="AlphaFoldDB" id="A0A200QHU0"/>